<protein>
    <submittedName>
        <fullName evidence="5">TetR/AcrR family transcriptional regulator</fullName>
    </submittedName>
</protein>
<dbReference type="PANTHER" id="PTHR30328">
    <property type="entry name" value="TRANSCRIPTIONAL REPRESSOR"/>
    <property type="match status" value="1"/>
</dbReference>
<proteinExistence type="predicted"/>
<dbReference type="SUPFAM" id="SSF48498">
    <property type="entry name" value="Tetracyclin repressor-like, C-terminal domain"/>
    <property type="match status" value="1"/>
</dbReference>
<dbReference type="Gene3D" id="1.10.357.10">
    <property type="entry name" value="Tetracycline Repressor, domain 2"/>
    <property type="match status" value="1"/>
</dbReference>
<dbReference type="Pfam" id="PF08362">
    <property type="entry name" value="TetR_C_3"/>
    <property type="match status" value="1"/>
</dbReference>
<feature type="compositionally biased region" description="Polar residues" evidence="3">
    <location>
        <begin position="1"/>
        <end position="12"/>
    </location>
</feature>
<evidence type="ECO:0000259" key="4">
    <source>
        <dbReference type="PROSITE" id="PS50977"/>
    </source>
</evidence>
<sequence>MDNSSASLPANSRRTKSGAPSANRIAMEQRILRGAEQVFAEFGYRGASMDRIAKQIGISKQNVIYYFSSKEILYRTVLQNIVNLWLESMSFSDDQSRSPETVIANYIRGKLKLSQDYPDASKVFAQEIISGAPMIKPYLQQNLKPLFERDIELVREWIDNGYLRCFEPEHLFFSIWAATQTYADFSAQIHLVMSKHQLDDNDFANATEFLTQMILRGIVAPKSN</sequence>
<evidence type="ECO:0000256" key="2">
    <source>
        <dbReference type="PROSITE-ProRule" id="PRU00335"/>
    </source>
</evidence>
<evidence type="ECO:0000256" key="3">
    <source>
        <dbReference type="SAM" id="MobiDB-lite"/>
    </source>
</evidence>
<keyword evidence="1 2" id="KW-0238">DNA-binding</keyword>
<evidence type="ECO:0000313" key="6">
    <source>
        <dbReference type="Proteomes" id="UP001589645"/>
    </source>
</evidence>
<dbReference type="InterPro" id="IPR001647">
    <property type="entry name" value="HTH_TetR"/>
</dbReference>
<accession>A0ABV5HK00</accession>
<organism evidence="5 6">
    <name type="scientific">Vibrio olivae</name>
    <dbReference type="NCBI Taxonomy" id="1243002"/>
    <lineage>
        <taxon>Bacteria</taxon>
        <taxon>Pseudomonadati</taxon>
        <taxon>Pseudomonadota</taxon>
        <taxon>Gammaproteobacteria</taxon>
        <taxon>Vibrionales</taxon>
        <taxon>Vibrionaceae</taxon>
        <taxon>Vibrio</taxon>
    </lineage>
</organism>
<name>A0ABV5HK00_9VIBR</name>
<dbReference type="PRINTS" id="PR00455">
    <property type="entry name" value="HTHTETR"/>
</dbReference>
<dbReference type="EMBL" id="JBHMEP010000001">
    <property type="protein sequence ID" value="MFB9134553.1"/>
    <property type="molecule type" value="Genomic_DNA"/>
</dbReference>
<dbReference type="InterPro" id="IPR009057">
    <property type="entry name" value="Homeodomain-like_sf"/>
</dbReference>
<dbReference type="RefSeq" id="WP_390190508.1">
    <property type="nucleotide sequence ID" value="NZ_JBHMEP010000001.1"/>
</dbReference>
<feature type="DNA-binding region" description="H-T-H motif" evidence="2">
    <location>
        <begin position="48"/>
        <end position="67"/>
    </location>
</feature>
<evidence type="ECO:0000256" key="1">
    <source>
        <dbReference type="ARBA" id="ARBA00023125"/>
    </source>
</evidence>
<feature type="region of interest" description="Disordered" evidence="3">
    <location>
        <begin position="1"/>
        <end position="20"/>
    </location>
</feature>
<dbReference type="InterPro" id="IPR013573">
    <property type="entry name" value="Tscrpt_reg_YcdC_C"/>
</dbReference>
<feature type="domain" description="HTH tetR-type" evidence="4">
    <location>
        <begin position="25"/>
        <end position="85"/>
    </location>
</feature>
<comment type="caution">
    <text evidence="5">The sequence shown here is derived from an EMBL/GenBank/DDBJ whole genome shotgun (WGS) entry which is preliminary data.</text>
</comment>
<dbReference type="InterPro" id="IPR050109">
    <property type="entry name" value="HTH-type_TetR-like_transc_reg"/>
</dbReference>
<dbReference type="Gene3D" id="1.10.10.60">
    <property type="entry name" value="Homeodomain-like"/>
    <property type="match status" value="1"/>
</dbReference>
<reference evidence="5 6" key="1">
    <citation type="submission" date="2024-09" db="EMBL/GenBank/DDBJ databases">
        <authorList>
            <person name="Sun Q."/>
            <person name="Mori K."/>
        </authorList>
    </citation>
    <scope>NUCLEOTIDE SEQUENCE [LARGE SCALE GENOMIC DNA]</scope>
    <source>
        <strain evidence="5 6">CECT 8064</strain>
    </source>
</reference>
<dbReference type="PROSITE" id="PS50977">
    <property type="entry name" value="HTH_TETR_2"/>
    <property type="match status" value="1"/>
</dbReference>
<gene>
    <name evidence="5" type="ORF">ACFFUV_06145</name>
</gene>
<dbReference type="InterPro" id="IPR036271">
    <property type="entry name" value="Tet_transcr_reg_TetR-rel_C_sf"/>
</dbReference>
<evidence type="ECO:0000313" key="5">
    <source>
        <dbReference type="EMBL" id="MFB9134553.1"/>
    </source>
</evidence>
<dbReference type="Proteomes" id="UP001589645">
    <property type="component" value="Unassembled WGS sequence"/>
</dbReference>
<dbReference type="SUPFAM" id="SSF46689">
    <property type="entry name" value="Homeodomain-like"/>
    <property type="match status" value="1"/>
</dbReference>
<dbReference type="Pfam" id="PF00440">
    <property type="entry name" value="TetR_N"/>
    <property type="match status" value="1"/>
</dbReference>
<keyword evidence="6" id="KW-1185">Reference proteome</keyword>
<dbReference type="PANTHER" id="PTHR30328:SF54">
    <property type="entry name" value="HTH-TYPE TRANSCRIPTIONAL REPRESSOR SCO4008"/>
    <property type="match status" value="1"/>
</dbReference>